<protein>
    <submittedName>
        <fullName evidence="7">Amino acid permease-associated region</fullName>
    </submittedName>
</protein>
<evidence type="ECO:0000256" key="5">
    <source>
        <dbReference type="ARBA" id="ARBA00023136"/>
    </source>
</evidence>
<evidence type="ECO:0000313" key="7">
    <source>
        <dbReference type="EMBL" id="ADN50709.1"/>
    </source>
</evidence>
<feature type="transmembrane region" description="Helical" evidence="6">
    <location>
        <begin position="53"/>
        <end position="70"/>
    </location>
</feature>
<evidence type="ECO:0000256" key="3">
    <source>
        <dbReference type="ARBA" id="ARBA00022692"/>
    </source>
</evidence>
<feature type="transmembrane region" description="Helical" evidence="6">
    <location>
        <begin position="21"/>
        <end position="41"/>
    </location>
</feature>
<proteinExistence type="predicted"/>
<dbReference type="GO" id="GO:0005886">
    <property type="term" value="C:plasma membrane"/>
    <property type="evidence" value="ECO:0007669"/>
    <property type="project" value="UniProtKB-SubCell"/>
</dbReference>
<feature type="transmembrane region" description="Helical" evidence="6">
    <location>
        <begin position="416"/>
        <end position="438"/>
    </location>
</feature>
<dbReference type="Pfam" id="PF13520">
    <property type="entry name" value="AA_permease_2"/>
    <property type="match status" value="1"/>
</dbReference>
<feature type="transmembrane region" description="Helical" evidence="6">
    <location>
        <begin position="177"/>
        <end position="200"/>
    </location>
</feature>
<dbReference type="Proteomes" id="UP000006681">
    <property type="component" value="Chromosome"/>
</dbReference>
<dbReference type="EMBL" id="CP002100">
    <property type="protein sequence ID" value="ADN50709.1"/>
    <property type="molecule type" value="Genomic_DNA"/>
</dbReference>
<sequence>MKRPGLFLRESTGLVREIGPWTALLMNTAFIAFQSGFILLVSSMFNFPLGNPLMAIVISALLFLPLTILLNRVGITYYRTASDYIFITRNLHPSVGFATMFMFVIDQMFFNAVLISLGLITGLAPAMIAIGLSNNAPYLISLGNSLMSNPLMIFIMGSMIFAIIVLINIASSRAGTYLASAISLFGIITFALTIILFYVYAPQIINAVNTAAPNILSQAVSVSRELPSNGVIMDTIYLIPYLAYVFPFVNFILSVGGEVRRGNAVPIAIFGTYAISTAFLILSVWVTVSSLGINKLNGLFAIYYGLASGVSWPSSLPPPYPQALLIMALRNPVLQWLIAIGSFTWYVNVVSVLVIQIARYILALSFDRVLPSVLAYVSPRTHTPIIAHVTDLVITLVIMYLYNFSIVPLLSATMDVSTLVTILMYFMVITITAIVLGIRTGTMRTAVLGIYMTALFAWIAYEEVMNPMAYLFVPSINTYIIGFFAALFVIGITIYYAVRLYRLKRESIDINMLFKEIPPE</sequence>
<dbReference type="KEGG" id="vdi:Vdis_1323"/>
<gene>
    <name evidence="7" type="ordered locus">Vdis_1323</name>
</gene>
<accession>E1QRZ2</accession>
<dbReference type="InterPro" id="IPR002293">
    <property type="entry name" value="AA/rel_permease1"/>
</dbReference>
<dbReference type="PIRSF" id="PIRSF006060">
    <property type="entry name" value="AA_transporter"/>
    <property type="match status" value="1"/>
</dbReference>
<dbReference type="PANTHER" id="PTHR42770">
    <property type="entry name" value="AMINO ACID TRANSPORTER-RELATED"/>
    <property type="match status" value="1"/>
</dbReference>
<keyword evidence="8" id="KW-1185">Reference proteome</keyword>
<dbReference type="InterPro" id="IPR050367">
    <property type="entry name" value="APC_superfamily"/>
</dbReference>
<dbReference type="OrthoDB" id="41793at2157"/>
<comment type="subcellular location">
    <subcellularLocation>
        <location evidence="1">Cell membrane</location>
        <topology evidence="1">Multi-pass membrane protein</topology>
    </subcellularLocation>
</comment>
<feature type="transmembrane region" description="Helical" evidence="6">
    <location>
        <begin position="109"/>
        <end position="131"/>
    </location>
</feature>
<dbReference type="STRING" id="572478.Vdis_1323"/>
<reference evidence="8" key="2">
    <citation type="journal article" date="2010" name="Stand. Genomic Sci.">
        <title>Complete genome sequence of Vulcanisaeta distributa type strain (IC-017T).</title>
        <authorList>
            <person name="Mavromatis K."/>
            <person name="Sikorski J."/>
            <person name="Pabst E."/>
            <person name="Teshima H."/>
            <person name="Lapidus A."/>
            <person name="Lucas S."/>
            <person name="Nolan M."/>
            <person name="Glavina Del Rio T."/>
            <person name="Cheng J."/>
            <person name="Bruce D."/>
            <person name="Goodwin L."/>
            <person name="Pitluck S."/>
            <person name="Liolios K."/>
            <person name="Ivanova N."/>
            <person name="Mikhailova N."/>
            <person name="Pati A."/>
            <person name="Chen A."/>
            <person name="Palaniappan K."/>
            <person name="Land M."/>
            <person name="Hauser L."/>
            <person name="Chang Y."/>
            <person name="Jeffries C."/>
            <person name="Rohde M."/>
            <person name="Spring S."/>
            <person name="Goker M."/>
            <person name="Wirth R."/>
            <person name="Woyke T."/>
            <person name="Bristow J."/>
            <person name="Eisen J."/>
            <person name="Markowitz V."/>
            <person name="Hugenholtz P."/>
            <person name="Klenk H."/>
            <person name="Kyrpides N."/>
        </authorList>
    </citation>
    <scope>NUCLEOTIDE SEQUENCE [LARGE SCALE GENOMIC DNA]</scope>
    <source>
        <strain evidence="8">DSM 14429 / JCM 11212 / NBRC 100878 / IC-017</strain>
    </source>
</reference>
<dbReference type="Gene3D" id="1.20.1740.10">
    <property type="entry name" value="Amino acid/polyamine transporter I"/>
    <property type="match status" value="1"/>
</dbReference>
<keyword evidence="4 6" id="KW-1133">Transmembrane helix</keyword>
<evidence type="ECO:0000256" key="1">
    <source>
        <dbReference type="ARBA" id="ARBA00004651"/>
    </source>
</evidence>
<feature type="transmembrane region" description="Helical" evidence="6">
    <location>
        <begin position="383"/>
        <end position="404"/>
    </location>
</feature>
<reference evidence="7 8" key="1">
    <citation type="journal article" date="2010" name="Stand. Genomic Sci.">
        <title>Complete genome sequence of Vulcanisaeta distributa type strain (IC-017).</title>
        <authorList>
            <person name="Mavromatis K."/>
            <person name="Sikorski J."/>
            <person name="Pabst E."/>
            <person name="Teshima H."/>
            <person name="Lapidus A."/>
            <person name="Lucas S."/>
            <person name="Nolan M."/>
            <person name="Glavina Del Rio T."/>
            <person name="Cheng J.F."/>
            <person name="Bruce D."/>
            <person name="Goodwin L."/>
            <person name="Pitluck S."/>
            <person name="Liolios K."/>
            <person name="Ivanova N."/>
            <person name="Mikhailova N."/>
            <person name="Pati A."/>
            <person name="Chen A."/>
            <person name="Palaniappan K."/>
            <person name="Land M."/>
            <person name="Hauser L."/>
            <person name="Chang Y.J."/>
            <person name="Jeffries C.D."/>
            <person name="Rohde M."/>
            <person name="Spring S."/>
            <person name="Goker M."/>
            <person name="Wirth R."/>
            <person name="Woyke T."/>
            <person name="Bristow J."/>
            <person name="Eisen J.A."/>
            <person name="Markowitz V."/>
            <person name="Hugenholtz P."/>
            <person name="Klenk H.P."/>
            <person name="Kyrpides N.C."/>
        </authorList>
    </citation>
    <scope>NUCLEOTIDE SEQUENCE [LARGE SCALE GENOMIC DNA]</scope>
    <source>
        <strain evidence="8">DSM 14429 / JCM 11212 / NBRC 100878 / IC-017</strain>
    </source>
</reference>
<dbReference type="GeneID" id="9752255"/>
<dbReference type="AlphaFoldDB" id="E1QRZ2"/>
<evidence type="ECO:0000256" key="4">
    <source>
        <dbReference type="ARBA" id="ARBA00022989"/>
    </source>
</evidence>
<name>E1QRZ2_VULDI</name>
<feature type="transmembrane region" description="Helical" evidence="6">
    <location>
        <begin position="267"/>
        <end position="288"/>
    </location>
</feature>
<keyword evidence="5 6" id="KW-0472">Membrane</keyword>
<evidence type="ECO:0000256" key="2">
    <source>
        <dbReference type="ARBA" id="ARBA00022475"/>
    </source>
</evidence>
<dbReference type="HOGENOM" id="CLU_034270_0_0_2"/>
<feature type="transmembrane region" description="Helical" evidence="6">
    <location>
        <begin position="445"/>
        <end position="461"/>
    </location>
</feature>
<evidence type="ECO:0000256" key="6">
    <source>
        <dbReference type="SAM" id="Phobius"/>
    </source>
</evidence>
<feature type="transmembrane region" description="Helical" evidence="6">
    <location>
        <begin position="336"/>
        <end position="362"/>
    </location>
</feature>
<feature type="transmembrane region" description="Helical" evidence="6">
    <location>
        <begin position="236"/>
        <end position="255"/>
    </location>
</feature>
<dbReference type="GO" id="GO:0022857">
    <property type="term" value="F:transmembrane transporter activity"/>
    <property type="evidence" value="ECO:0007669"/>
    <property type="project" value="InterPro"/>
</dbReference>
<feature type="transmembrane region" description="Helical" evidence="6">
    <location>
        <begin position="476"/>
        <end position="498"/>
    </location>
</feature>
<dbReference type="RefSeq" id="WP_013336434.1">
    <property type="nucleotide sequence ID" value="NC_014537.1"/>
</dbReference>
<keyword evidence="2" id="KW-1003">Cell membrane</keyword>
<keyword evidence="3 6" id="KW-0812">Transmembrane</keyword>
<feature type="transmembrane region" description="Helical" evidence="6">
    <location>
        <begin position="151"/>
        <end position="170"/>
    </location>
</feature>
<dbReference type="PANTHER" id="PTHR42770:SF7">
    <property type="entry name" value="MEMBRANE PROTEIN"/>
    <property type="match status" value="1"/>
</dbReference>
<dbReference type="eggNOG" id="arCOG03466">
    <property type="taxonomic scope" value="Archaea"/>
</dbReference>
<organism evidence="7 8">
    <name type="scientific">Vulcanisaeta distributa (strain DSM 14429 / JCM 11212 / NBRC 100878 / IC-017)</name>
    <dbReference type="NCBI Taxonomy" id="572478"/>
    <lineage>
        <taxon>Archaea</taxon>
        <taxon>Thermoproteota</taxon>
        <taxon>Thermoprotei</taxon>
        <taxon>Thermoproteales</taxon>
        <taxon>Thermoproteaceae</taxon>
        <taxon>Vulcanisaeta</taxon>
    </lineage>
</organism>
<evidence type="ECO:0000313" key="8">
    <source>
        <dbReference type="Proteomes" id="UP000006681"/>
    </source>
</evidence>